<sequence>EKAASILSSHDPPVILAKVDANDEANKELASAFEIRGFPTLKILRNGGKSIEEYKGPREADGIVKYLKKQSGSVSAEIKSVEDASSLIVDK</sequence>
<gene>
    <name evidence="9" type="ORF">VitviT2T_024444</name>
</gene>
<keyword evidence="6" id="KW-0413">Isomerase</keyword>
<evidence type="ECO:0000313" key="10">
    <source>
        <dbReference type="Proteomes" id="UP001227230"/>
    </source>
</evidence>
<dbReference type="CDD" id="cd02961">
    <property type="entry name" value="PDI_a_family"/>
    <property type="match status" value="1"/>
</dbReference>
<keyword evidence="7" id="KW-0676">Redox-active center</keyword>
<reference evidence="9 10" key="1">
    <citation type="journal article" date="2023" name="Hortic Res">
        <title>The complete reference genome for grapevine (Vitis vinifera L.) genetics and breeding.</title>
        <authorList>
            <person name="Shi X."/>
            <person name="Cao S."/>
            <person name="Wang X."/>
            <person name="Huang S."/>
            <person name="Wang Y."/>
            <person name="Liu Z."/>
            <person name="Liu W."/>
            <person name="Leng X."/>
            <person name="Peng Y."/>
            <person name="Wang N."/>
            <person name="Wang Y."/>
            <person name="Ma Z."/>
            <person name="Xu X."/>
            <person name="Zhang F."/>
            <person name="Xue H."/>
            <person name="Zhong H."/>
            <person name="Wang Y."/>
            <person name="Zhang K."/>
            <person name="Velt A."/>
            <person name="Avia K."/>
            <person name="Holtgrawe D."/>
            <person name="Grimplet J."/>
            <person name="Matus J.T."/>
            <person name="Ware D."/>
            <person name="Wu X."/>
            <person name="Wang H."/>
            <person name="Liu C."/>
            <person name="Fang Y."/>
            <person name="Rustenholz C."/>
            <person name="Cheng Z."/>
            <person name="Xiao H."/>
            <person name="Zhou Y."/>
        </authorList>
    </citation>
    <scope>NUCLEOTIDE SEQUENCE [LARGE SCALE GENOMIC DNA]</scope>
    <source>
        <strain evidence="10">cv. Pinot noir / PN40024</strain>
        <tissue evidence="9">Leaf</tissue>
    </source>
</reference>
<evidence type="ECO:0000256" key="4">
    <source>
        <dbReference type="ARBA" id="ARBA00012723"/>
    </source>
</evidence>
<evidence type="ECO:0000259" key="8">
    <source>
        <dbReference type="Pfam" id="PF00085"/>
    </source>
</evidence>
<organism evidence="9 10">
    <name type="scientific">Vitis vinifera</name>
    <name type="common">Grape</name>
    <dbReference type="NCBI Taxonomy" id="29760"/>
    <lineage>
        <taxon>Eukaryota</taxon>
        <taxon>Viridiplantae</taxon>
        <taxon>Streptophyta</taxon>
        <taxon>Embryophyta</taxon>
        <taxon>Tracheophyta</taxon>
        <taxon>Spermatophyta</taxon>
        <taxon>Magnoliopsida</taxon>
        <taxon>eudicotyledons</taxon>
        <taxon>Gunneridae</taxon>
        <taxon>Pentapetalae</taxon>
        <taxon>rosids</taxon>
        <taxon>Vitales</taxon>
        <taxon>Vitaceae</taxon>
        <taxon>Viteae</taxon>
        <taxon>Vitis</taxon>
    </lineage>
</organism>
<evidence type="ECO:0000256" key="2">
    <source>
        <dbReference type="ARBA" id="ARBA00004319"/>
    </source>
</evidence>
<dbReference type="SUPFAM" id="SSF52833">
    <property type="entry name" value="Thioredoxin-like"/>
    <property type="match status" value="1"/>
</dbReference>
<evidence type="ECO:0000256" key="3">
    <source>
        <dbReference type="ARBA" id="ARBA00006347"/>
    </source>
</evidence>
<dbReference type="Pfam" id="PF00085">
    <property type="entry name" value="Thioredoxin"/>
    <property type="match status" value="1"/>
</dbReference>
<dbReference type="Gene3D" id="3.40.30.10">
    <property type="entry name" value="Glutaredoxin"/>
    <property type="match status" value="1"/>
</dbReference>
<evidence type="ECO:0000256" key="6">
    <source>
        <dbReference type="ARBA" id="ARBA00023235"/>
    </source>
</evidence>
<evidence type="ECO:0000313" key="9">
    <source>
        <dbReference type="EMBL" id="WKA06549.1"/>
    </source>
</evidence>
<evidence type="ECO:0000256" key="7">
    <source>
        <dbReference type="ARBA" id="ARBA00023284"/>
    </source>
</evidence>
<feature type="non-terminal residue" evidence="9">
    <location>
        <position position="1"/>
    </location>
</feature>
<dbReference type="Proteomes" id="UP001227230">
    <property type="component" value="Chromosome 16"/>
</dbReference>
<comment type="subcellular location">
    <subcellularLocation>
        <location evidence="2">Endoplasmic reticulum lumen</location>
    </subcellularLocation>
</comment>
<evidence type="ECO:0000256" key="1">
    <source>
        <dbReference type="ARBA" id="ARBA00001182"/>
    </source>
</evidence>
<dbReference type="EC" id="5.3.4.1" evidence="4"/>
<evidence type="ECO:0000256" key="5">
    <source>
        <dbReference type="ARBA" id="ARBA00022824"/>
    </source>
</evidence>
<comment type="similarity">
    <text evidence="3">Belongs to the protein disulfide isomerase family.</text>
</comment>
<dbReference type="InterPro" id="IPR013766">
    <property type="entry name" value="Thioredoxin_domain"/>
</dbReference>
<name>A0ABY9DHK6_VITVI</name>
<protein>
    <recommendedName>
        <fullName evidence="4">protein disulfide-isomerase</fullName>
        <ecNumber evidence="4">5.3.4.1</ecNumber>
    </recommendedName>
</protein>
<keyword evidence="5" id="KW-0256">Endoplasmic reticulum</keyword>
<dbReference type="PANTHER" id="PTHR18929:SF132">
    <property type="entry name" value="PROTEIN DISULFIDE-ISOMERASE A3"/>
    <property type="match status" value="1"/>
</dbReference>
<comment type="catalytic activity">
    <reaction evidence="1">
        <text>Catalyzes the rearrangement of -S-S- bonds in proteins.</text>
        <dbReference type="EC" id="5.3.4.1"/>
    </reaction>
</comment>
<feature type="domain" description="Thioredoxin" evidence="8">
    <location>
        <begin position="9"/>
        <end position="69"/>
    </location>
</feature>
<dbReference type="EMBL" id="CP126663">
    <property type="protein sequence ID" value="WKA06549.1"/>
    <property type="molecule type" value="Genomic_DNA"/>
</dbReference>
<dbReference type="InterPro" id="IPR036249">
    <property type="entry name" value="Thioredoxin-like_sf"/>
</dbReference>
<proteinExistence type="inferred from homology"/>
<accession>A0ABY9DHK6</accession>
<keyword evidence="10" id="KW-1185">Reference proteome</keyword>
<dbReference type="PANTHER" id="PTHR18929">
    <property type="entry name" value="PROTEIN DISULFIDE ISOMERASE"/>
    <property type="match status" value="1"/>
</dbReference>